<keyword evidence="10 12" id="KW-0811">Translocation</keyword>
<dbReference type="InterPro" id="IPR014001">
    <property type="entry name" value="Helicase_ATP-bd"/>
</dbReference>
<evidence type="ECO:0000313" key="17">
    <source>
        <dbReference type="Proteomes" id="UP000019474"/>
    </source>
</evidence>
<dbReference type="Pfam" id="PF01043">
    <property type="entry name" value="SecA_PP_bind"/>
    <property type="match status" value="1"/>
</dbReference>
<comment type="subunit">
    <text evidence="12">Monomer and homodimer. Part of the essential Sec protein translocation apparatus which comprises SecA, SecYEG and auxiliary proteins SecDF. Other proteins may also be involved.</text>
</comment>
<dbReference type="EC" id="7.4.2.8" evidence="12"/>
<evidence type="ECO:0000256" key="4">
    <source>
        <dbReference type="ARBA" id="ARBA00022475"/>
    </source>
</evidence>
<dbReference type="RefSeq" id="WP_035421198.1">
    <property type="nucleotide sequence ID" value="NZ_ALXG01000004.1"/>
</dbReference>
<keyword evidence="8 12" id="KW-0653">Protein transport</keyword>
<feature type="domain" description="Helicase ATP-binding" evidence="13">
    <location>
        <begin position="78"/>
        <end position="240"/>
    </location>
</feature>
<dbReference type="InterPro" id="IPR011115">
    <property type="entry name" value="SecA_DEAD"/>
</dbReference>
<keyword evidence="17" id="KW-1185">Reference proteome</keyword>
<dbReference type="Gene3D" id="1.10.3060.10">
    <property type="entry name" value="Helical scaffold and wing domains of SecA"/>
    <property type="match status" value="1"/>
</dbReference>
<dbReference type="AlphaFoldDB" id="W9EIE4"/>
<comment type="function">
    <text evidence="12">Part of the Sec protein translocase complex. Interacts with the SecYEG preprotein conducting channel. Has a central role in coupling the hydrolysis of ATP to the transfer of proteins into and across the cell membrane, serving as an ATP-driven molecular motor driving the stepwise translocation of polypeptide chains across the membrane.</text>
</comment>
<dbReference type="InterPro" id="IPR044722">
    <property type="entry name" value="SecA_SF2_C"/>
</dbReference>
<dbReference type="InterPro" id="IPR027417">
    <property type="entry name" value="P-loop_NTPase"/>
</dbReference>
<dbReference type="PROSITE" id="PS51192">
    <property type="entry name" value="HELICASE_ATP_BIND_1"/>
    <property type="match status" value="1"/>
</dbReference>
<dbReference type="EMBL" id="ALXG01000004">
    <property type="protein sequence ID" value="ETO41041.1"/>
    <property type="molecule type" value="Genomic_DNA"/>
</dbReference>
<dbReference type="GO" id="GO:0008564">
    <property type="term" value="F:protein-exporting ATPase activity"/>
    <property type="evidence" value="ECO:0007669"/>
    <property type="project" value="UniProtKB-EC"/>
</dbReference>
<comment type="similarity">
    <text evidence="2 12">Belongs to the SecA family.</text>
</comment>
<dbReference type="GO" id="GO:0005886">
    <property type="term" value="C:plasma membrane"/>
    <property type="evidence" value="ECO:0007669"/>
    <property type="project" value="UniProtKB-SubCell"/>
</dbReference>
<keyword evidence="7 12" id="KW-0067">ATP-binding</keyword>
<dbReference type="NCBIfam" id="NF006630">
    <property type="entry name" value="PRK09200.1"/>
    <property type="match status" value="1"/>
</dbReference>
<dbReference type="CDD" id="cd17928">
    <property type="entry name" value="DEXDc_SecA"/>
    <property type="match status" value="1"/>
</dbReference>
<accession>W9EIE4</accession>
<dbReference type="FunFam" id="3.40.50.300:FF:000429">
    <property type="entry name" value="Preprotein translocase subunit SecA"/>
    <property type="match status" value="1"/>
</dbReference>
<organism evidence="16 17">
    <name type="scientific">Fructilactobacillus florum 8D</name>
    <dbReference type="NCBI Taxonomy" id="1221538"/>
    <lineage>
        <taxon>Bacteria</taxon>
        <taxon>Bacillati</taxon>
        <taxon>Bacillota</taxon>
        <taxon>Bacilli</taxon>
        <taxon>Lactobacillales</taxon>
        <taxon>Lactobacillaceae</taxon>
        <taxon>Fructilactobacillus</taxon>
    </lineage>
</organism>
<dbReference type="GO" id="GO:0031522">
    <property type="term" value="C:cell envelope Sec protein transport complex"/>
    <property type="evidence" value="ECO:0007669"/>
    <property type="project" value="TreeGrafter"/>
</dbReference>
<evidence type="ECO:0000256" key="1">
    <source>
        <dbReference type="ARBA" id="ARBA00004170"/>
    </source>
</evidence>
<evidence type="ECO:0000256" key="6">
    <source>
        <dbReference type="ARBA" id="ARBA00022741"/>
    </source>
</evidence>
<dbReference type="HAMAP" id="MF_01382">
    <property type="entry name" value="SecA"/>
    <property type="match status" value="1"/>
</dbReference>
<protein>
    <recommendedName>
        <fullName evidence="12">Protein translocase subunit SecA</fullName>
        <ecNumber evidence="12">7.4.2.8</ecNumber>
    </recommendedName>
</protein>
<name>W9EIE4_9LACO</name>
<keyword evidence="6 12" id="KW-0547">Nucleotide-binding</keyword>
<dbReference type="InterPro" id="IPR036266">
    <property type="entry name" value="SecA_Wing/Scaffold_sf"/>
</dbReference>
<dbReference type="OrthoDB" id="9762243at2"/>
<comment type="catalytic activity">
    <reaction evidence="12">
        <text>ATP + H2O + cellular proteinSide 1 = ADP + phosphate + cellular proteinSide 2.</text>
        <dbReference type="EC" id="7.4.2.8"/>
    </reaction>
</comment>
<keyword evidence="5 12" id="KW-0963">Cytoplasm</keyword>
<dbReference type="CDD" id="cd18803">
    <property type="entry name" value="SF2_C_secA"/>
    <property type="match status" value="1"/>
</dbReference>
<proteinExistence type="inferred from homology"/>
<evidence type="ECO:0000259" key="14">
    <source>
        <dbReference type="PROSITE" id="PS51194"/>
    </source>
</evidence>
<dbReference type="PANTHER" id="PTHR30612">
    <property type="entry name" value="SECA INNER MEMBRANE COMPONENT OF SEC PROTEIN SECRETION SYSTEM"/>
    <property type="match status" value="1"/>
</dbReference>
<evidence type="ECO:0000256" key="9">
    <source>
        <dbReference type="ARBA" id="ARBA00022967"/>
    </source>
</evidence>
<evidence type="ECO:0000256" key="3">
    <source>
        <dbReference type="ARBA" id="ARBA00022448"/>
    </source>
</evidence>
<dbReference type="GO" id="GO:0005524">
    <property type="term" value="F:ATP binding"/>
    <property type="evidence" value="ECO:0007669"/>
    <property type="project" value="UniProtKB-UniRule"/>
</dbReference>
<evidence type="ECO:0000259" key="15">
    <source>
        <dbReference type="PROSITE" id="PS51196"/>
    </source>
</evidence>
<keyword evidence="3 12" id="KW-0813">Transport</keyword>
<evidence type="ECO:0000313" key="16">
    <source>
        <dbReference type="EMBL" id="ETO41041.1"/>
    </source>
</evidence>
<keyword evidence="11 12" id="KW-0472">Membrane</keyword>
<gene>
    <name evidence="12" type="primary">secA</name>
    <name evidence="16" type="ORF">B808_36</name>
</gene>
<feature type="binding site" evidence="12">
    <location>
        <position position="76"/>
    </location>
    <ligand>
        <name>ATP</name>
        <dbReference type="ChEBI" id="CHEBI:30616"/>
    </ligand>
</feature>
<keyword evidence="16" id="KW-0378">Hydrolase</keyword>
<dbReference type="InterPro" id="IPR000185">
    <property type="entry name" value="SecA"/>
</dbReference>
<evidence type="ECO:0000256" key="10">
    <source>
        <dbReference type="ARBA" id="ARBA00023010"/>
    </source>
</evidence>
<feature type="domain" description="SecA family profile" evidence="15">
    <location>
        <begin position="1"/>
        <end position="561"/>
    </location>
</feature>
<dbReference type="Pfam" id="PF07517">
    <property type="entry name" value="SecA_DEAD"/>
    <property type="match status" value="1"/>
</dbReference>
<dbReference type="PROSITE" id="PS51194">
    <property type="entry name" value="HELICASE_CTER"/>
    <property type="match status" value="1"/>
</dbReference>
<evidence type="ECO:0000256" key="2">
    <source>
        <dbReference type="ARBA" id="ARBA00007650"/>
    </source>
</evidence>
<dbReference type="SUPFAM" id="SSF81767">
    <property type="entry name" value="Pre-protein crosslinking domain of SecA"/>
    <property type="match status" value="1"/>
</dbReference>
<keyword evidence="9 12" id="KW-1278">Translocase</keyword>
<dbReference type="GO" id="GO:0004386">
    <property type="term" value="F:helicase activity"/>
    <property type="evidence" value="ECO:0007669"/>
    <property type="project" value="UniProtKB-KW"/>
</dbReference>
<reference evidence="16 17" key="1">
    <citation type="submission" date="2012-08" db="EMBL/GenBank/DDBJ databases">
        <title>Genome sequencing of Lactobacillus florum 8D.</title>
        <authorList>
            <person name="Kim E.B."/>
            <person name="Marco M.L."/>
        </authorList>
    </citation>
    <scope>NUCLEOTIDE SEQUENCE [LARGE SCALE GENOMIC DNA]</scope>
    <source>
        <strain evidence="16 17">8D</strain>
    </source>
</reference>
<comment type="caution">
    <text evidence="16">The sequence shown here is derived from an EMBL/GenBank/DDBJ whole genome shotgun (WGS) entry which is preliminary data.</text>
</comment>
<dbReference type="InterPro" id="IPR011116">
    <property type="entry name" value="SecA_Wing/Scaffold"/>
</dbReference>
<keyword evidence="4 12" id="KW-1003">Cell membrane</keyword>
<dbReference type="PATRIC" id="fig|1221538.3.peg.36"/>
<dbReference type="InterPro" id="IPR011130">
    <property type="entry name" value="SecA_preprotein_X-link_dom"/>
</dbReference>
<evidence type="ECO:0000256" key="7">
    <source>
        <dbReference type="ARBA" id="ARBA00022840"/>
    </source>
</evidence>
<dbReference type="Gene3D" id="3.90.1440.10">
    <property type="entry name" value="SecA, preprotein cross-linking domain"/>
    <property type="match status" value="1"/>
</dbReference>
<dbReference type="GO" id="GO:0005829">
    <property type="term" value="C:cytosol"/>
    <property type="evidence" value="ECO:0007669"/>
    <property type="project" value="TreeGrafter"/>
</dbReference>
<dbReference type="PANTHER" id="PTHR30612:SF0">
    <property type="entry name" value="CHLOROPLAST PROTEIN-TRANSPORTING ATPASE"/>
    <property type="match status" value="1"/>
</dbReference>
<evidence type="ECO:0000256" key="5">
    <source>
        <dbReference type="ARBA" id="ARBA00022490"/>
    </source>
</evidence>
<dbReference type="SUPFAM" id="SSF52540">
    <property type="entry name" value="P-loop containing nucleoside triphosphate hydrolases"/>
    <property type="match status" value="2"/>
</dbReference>
<dbReference type="PROSITE" id="PS51196">
    <property type="entry name" value="SECA_MOTOR_DEAD"/>
    <property type="match status" value="1"/>
</dbReference>
<feature type="binding site" evidence="12">
    <location>
        <begin position="94"/>
        <end position="98"/>
    </location>
    <ligand>
        <name>ATP</name>
        <dbReference type="ChEBI" id="CHEBI:30616"/>
    </ligand>
</feature>
<dbReference type="GO" id="GO:0043952">
    <property type="term" value="P:protein transport by the Sec complex"/>
    <property type="evidence" value="ECO:0007669"/>
    <property type="project" value="TreeGrafter"/>
</dbReference>
<sequence length="783" mass="89595">MPKLHQRKYRKITKQILKRMAGYQQMSDAELQHQTQLLQRQVNGQRRNLKKVLPAAYAVVCEASKRVLGLSPFPVQILGAVAMEDGNVVEMKTGEGKTLTATMPMYLHGLAGRGNYLITANEYLANRDSETMGKLYRWLGLSVSSAVPQPGQDADQRDLAKIYQANIVYTTNSTLGFDYLFDNLAKTKEEQHLPSFNFALLDEADAVLLDAAQTPLVISGTPRVQSNFLGNADQVVKLLHQDRDYQISDDRKNIWFTPEGIVRMEKYLDVDNLLSHEWRDLYCHLVLALRANYLIKKNRDYVVHDDEVVLIDQHNGRELPGMKMQAGMHQAVETKENVSVSQEQRAMATITYQNLFRMFHQLAGMTGTAATDAKEFLEVYNLTVFKVPTNKPNIRIDLPDRLYITNQAKLVDSLQVVKQAYAQRRPILIETGSLELSVLYSRLLLQAEIPHSVLNARSEVKEADIIRHAGELGAVTVSTAMAGRGTDIRIAPAVEKLGGLLVLGTERMQNKRIDNQLRGRAGRQGAPGESVFYTSLEDKIVTEHSTRSVQKFARQHAQQQQQLLGKKSRFKHVIDRAQRFLANQQRAARFETLQYGEITRLQRKAVYLQRDQIMTATDLSAIIQKTFHFVAHEFVYHRGYQNHGETLLEFIYQNIDPSYRSATDLQLESRKQQESRLLQLMNDRLQRLHEQLVDQQQWLYFQRVTLLRAIDQGWIGQVDHLEVLMRVIKERSIAQVNPIYEFQREGQKAFDKMKTVINLKAVQNVTNSEVIIKKDGKIEIEFP</sequence>
<evidence type="ECO:0000256" key="11">
    <source>
        <dbReference type="ARBA" id="ARBA00023136"/>
    </source>
</evidence>
<feature type="binding site" evidence="12">
    <location>
        <position position="487"/>
    </location>
    <ligand>
        <name>ATP</name>
        <dbReference type="ChEBI" id="CHEBI:30616"/>
    </ligand>
</feature>
<evidence type="ECO:0000256" key="8">
    <source>
        <dbReference type="ARBA" id="ARBA00022927"/>
    </source>
</evidence>
<evidence type="ECO:0000256" key="12">
    <source>
        <dbReference type="HAMAP-Rule" id="MF_01382"/>
    </source>
</evidence>
<dbReference type="Pfam" id="PF21090">
    <property type="entry name" value="P-loop_SecA"/>
    <property type="match status" value="1"/>
</dbReference>
<dbReference type="Gene3D" id="3.40.50.300">
    <property type="entry name" value="P-loop containing nucleotide triphosphate hydrolases"/>
    <property type="match status" value="3"/>
</dbReference>
<dbReference type="Proteomes" id="UP000019474">
    <property type="component" value="Unassembled WGS sequence"/>
</dbReference>
<dbReference type="SMART" id="SM00957">
    <property type="entry name" value="SecA_DEAD"/>
    <property type="match status" value="1"/>
</dbReference>
<dbReference type="GO" id="GO:0065002">
    <property type="term" value="P:intracellular protein transmembrane transport"/>
    <property type="evidence" value="ECO:0007669"/>
    <property type="project" value="UniProtKB-UniRule"/>
</dbReference>
<dbReference type="SUPFAM" id="SSF81886">
    <property type="entry name" value="Helical scaffold and wing domains of SecA"/>
    <property type="match status" value="1"/>
</dbReference>
<dbReference type="GO" id="GO:0017038">
    <property type="term" value="P:protein import"/>
    <property type="evidence" value="ECO:0007669"/>
    <property type="project" value="InterPro"/>
</dbReference>
<comment type="subcellular location">
    <subcellularLocation>
        <location evidence="12">Cell membrane</location>
        <topology evidence="12">Peripheral membrane protein</topology>
        <orientation evidence="12">Cytoplasmic side</orientation>
    </subcellularLocation>
    <subcellularLocation>
        <location evidence="12">Cytoplasm</location>
    </subcellularLocation>
    <subcellularLocation>
        <location evidence="1">Membrane</location>
        <topology evidence="1">Peripheral membrane protein</topology>
    </subcellularLocation>
    <text evidence="12">Distribution is 50-50.</text>
</comment>
<dbReference type="InterPro" id="IPR001650">
    <property type="entry name" value="Helicase_C-like"/>
</dbReference>
<dbReference type="PRINTS" id="PR00906">
    <property type="entry name" value="SECA"/>
</dbReference>
<evidence type="ECO:0000259" key="13">
    <source>
        <dbReference type="PROSITE" id="PS51192"/>
    </source>
</evidence>
<dbReference type="SMART" id="SM00958">
    <property type="entry name" value="SecA_PP_bind"/>
    <property type="match status" value="1"/>
</dbReference>
<feature type="domain" description="Helicase C-terminal" evidence="14">
    <location>
        <begin position="409"/>
        <end position="565"/>
    </location>
</feature>
<dbReference type="Pfam" id="PF07516">
    <property type="entry name" value="SecA_SW"/>
    <property type="match status" value="1"/>
</dbReference>
<dbReference type="InterPro" id="IPR036670">
    <property type="entry name" value="SecA_X-link_sf"/>
</dbReference>
<dbReference type="GO" id="GO:0006605">
    <property type="term" value="P:protein targeting"/>
    <property type="evidence" value="ECO:0007669"/>
    <property type="project" value="UniProtKB-UniRule"/>
</dbReference>
<keyword evidence="16" id="KW-0347">Helicase</keyword>
<dbReference type="InterPro" id="IPR014018">
    <property type="entry name" value="SecA_motor_DEAD"/>
</dbReference>